<keyword evidence="2" id="KW-1185">Reference proteome</keyword>
<evidence type="ECO:0000313" key="2">
    <source>
        <dbReference type="Proteomes" id="UP000250321"/>
    </source>
</evidence>
<comment type="caution">
    <text evidence="1">The sequence shown here is derived from an EMBL/GenBank/DDBJ whole genome shotgun (WGS) entry which is preliminary data.</text>
</comment>
<organism evidence="1 2">
    <name type="scientific">Prunus yedoensis var. nudiflora</name>
    <dbReference type="NCBI Taxonomy" id="2094558"/>
    <lineage>
        <taxon>Eukaryota</taxon>
        <taxon>Viridiplantae</taxon>
        <taxon>Streptophyta</taxon>
        <taxon>Embryophyta</taxon>
        <taxon>Tracheophyta</taxon>
        <taxon>Spermatophyta</taxon>
        <taxon>Magnoliopsida</taxon>
        <taxon>eudicotyledons</taxon>
        <taxon>Gunneridae</taxon>
        <taxon>Pentapetalae</taxon>
        <taxon>rosids</taxon>
        <taxon>fabids</taxon>
        <taxon>Rosales</taxon>
        <taxon>Rosaceae</taxon>
        <taxon>Amygdaloideae</taxon>
        <taxon>Amygdaleae</taxon>
        <taxon>Prunus</taxon>
    </lineage>
</organism>
<protein>
    <submittedName>
        <fullName evidence="1">Uncharacterized protein</fullName>
    </submittedName>
</protein>
<dbReference type="Proteomes" id="UP000250321">
    <property type="component" value="Unassembled WGS sequence"/>
</dbReference>
<accession>A0A314UBD8</accession>
<sequence length="84" mass="8764">MFFVKDTVDCPPEANLSFPAAITDTLRVVDKVKSTPRGAEDTLPIPFLGTSYAAADTALHLPAVPPLAPLGTPDAAADTSSRLQ</sequence>
<gene>
    <name evidence="1" type="ORF">Pyn_37628</name>
</gene>
<name>A0A314UBD8_PRUYE</name>
<dbReference type="AlphaFoldDB" id="A0A314UBD8"/>
<evidence type="ECO:0000313" key="1">
    <source>
        <dbReference type="EMBL" id="PQM33724.1"/>
    </source>
</evidence>
<proteinExistence type="predicted"/>
<dbReference type="EMBL" id="PJQY01003891">
    <property type="protein sequence ID" value="PQM33724.1"/>
    <property type="molecule type" value="Genomic_DNA"/>
</dbReference>
<reference evidence="1 2" key="1">
    <citation type="submission" date="2018-02" db="EMBL/GenBank/DDBJ databases">
        <title>Draft genome of wild Prunus yedoensis var. nudiflora.</title>
        <authorList>
            <person name="Baek S."/>
            <person name="Kim J.-H."/>
            <person name="Choi K."/>
            <person name="Kim G.-B."/>
            <person name="Cho A."/>
            <person name="Jang H."/>
            <person name="Shin C.-H."/>
            <person name="Yu H.-J."/>
            <person name="Mun J.-H."/>
        </authorList>
    </citation>
    <scope>NUCLEOTIDE SEQUENCE [LARGE SCALE GENOMIC DNA]</scope>
    <source>
        <strain evidence="2">cv. Jeju island</strain>
        <tissue evidence="1">Leaf</tissue>
    </source>
</reference>